<dbReference type="OrthoDB" id="999762at2759"/>
<organism evidence="3 4">
    <name type="scientific">Gossypium australe</name>
    <dbReference type="NCBI Taxonomy" id="47621"/>
    <lineage>
        <taxon>Eukaryota</taxon>
        <taxon>Viridiplantae</taxon>
        <taxon>Streptophyta</taxon>
        <taxon>Embryophyta</taxon>
        <taxon>Tracheophyta</taxon>
        <taxon>Spermatophyta</taxon>
        <taxon>Magnoliopsida</taxon>
        <taxon>eudicotyledons</taxon>
        <taxon>Gunneridae</taxon>
        <taxon>Pentapetalae</taxon>
        <taxon>rosids</taxon>
        <taxon>malvids</taxon>
        <taxon>Malvales</taxon>
        <taxon>Malvaceae</taxon>
        <taxon>Malvoideae</taxon>
        <taxon>Gossypium</taxon>
    </lineage>
</organism>
<dbReference type="InterPro" id="IPR005162">
    <property type="entry name" value="Retrotrans_gag_dom"/>
</dbReference>
<evidence type="ECO:0000259" key="2">
    <source>
        <dbReference type="Pfam" id="PF03732"/>
    </source>
</evidence>
<evidence type="ECO:0000256" key="1">
    <source>
        <dbReference type="SAM" id="MobiDB-lite"/>
    </source>
</evidence>
<gene>
    <name evidence="3" type="ORF">EPI10_016637</name>
</gene>
<comment type="caution">
    <text evidence="3">The sequence shown here is derived from an EMBL/GenBank/DDBJ whole genome shotgun (WGS) entry which is preliminary data.</text>
</comment>
<keyword evidence="4" id="KW-1185">Reference proteome</keyword>
<dbReference type="Proteomes" id="UP000325315">
    <property type="component" value="Unassembled WGS sequence"/>
</dbReference>
<evidence type="ECO:0000313" key="4">
    <source>
        <dbReference type="Proteomes" id="UP000325315"/>
    </source>
</evidence>
<proteinExistence type="predicted"/>
<feature type="domain" description="Retrotransposon gag" evidence="2">
    <location>
        <begin position="218"/>
        <end position="308"/>
    </location>
</feature>
<protein>
    <submittedName>
        <fullName evidence="3">Oligopeptide transporter 4-like</fullName>
    </submittedName>
</protein>
<feature type="region of interest" description="Disordered" evidence="1">
    <location>
        <begin position="110"/>
        <end position="135"/>
    </location>
</feature>
<reference evidence="4" key="1">
    <citation type="journal article" date="2019" name="Plant Biotechnol. J.">
        <title>Genome sequencing of the Australian wild diploid species Gossypium australe highlights disease resistance and delayed gland morphogenesis.</title>
        <authorList>
            <person name="Cai Y."/>
            <person name="Cai X."/>
            <person name="Wang Q."/>
            <person name="Wang P."/>
            <person name="Zhang Y."/>
            <person name="Cai C."/>
            <person name="Xu Y."/>
            <person name="Wang K."/>
            <person name="Zhou Z."/>
            <person name="Wang C."/>
            <person name="Geng S."/>
            <person name="Li B."/>
            <person name="Dong Q."/>
            <person name="Hou Y."/>
            <person name="Wang H."/>
            <person name="Ai P."/>
            <person name="Liu Z."/>
            <person name="Yi F."/>
            <person name="Sun M."/>
            <person name="An G."/>
            <person name="Cheng J."/>
            <person name="Zhang Y."/>
            <person name="Shi Q."/>
            <person name="Xie Y."/>
            <person name="Shi X."/>
            <person name="Chang Y."/>
            <person name="Huang F."/>
            <person name="Chen Y."/>
            <person name="Hong S."/>
            <person name="Mi L."/>
            <person name="Sun Q."/>
            <person name="Zhang L."/>
            <person name="Zhou B."/>
            <person name="Peng R."/>
            <person name="Zhang X."/>
            <person name="Liu F."/>
        </authorList>
    </citation>
    <scope>NUCLEOTIDE SEQUENCE [LARGE SCALE GENOMIC DNA]</scope>
    <source>
        <strain evidence="4">cv. PA1801</strain>
    </source>
</reference>
<dbReference type="PANTHER" id="PTHR33223">
    <property type="entry name" value="CCHC-TYPE DOMAIN-CONTAINING PROTEIN"/>
    <property type="match status" value="1"/>
</dbReference>
<dbReference type="Pfam" id="PF03732">
    <property type="entry name" value="Retrotrans_gag"/>
    <property type="match status" value="1"/>
</dbReference>
<dbReference type="PANTHER" id="PTHR33223:SF11">
    <property type="entry name" value="ELEMENT PROTEIN, PUTATIVE-RELATED"/>
    <property type="match status" value="1"/>
</dbReference>
<dbReference type="AlphaFoldDB" id="A0A5B6VPE6"/>
<name>A0A5B6VPE6_9ROSI</name>
<evidence type="ECO:0000313" key="3">
    <source>
        <dbReference type="EMBL" id="KAA3470972.1"/>
    </source>
</evidence>
<dbReference type="EMBL" id="SMMG02000006">
    <property type="protein sequence ID" value="KAA3470972.1"/>
    <property type="molecule type" value="Genomic_DNA"/>
</dbReference>
<accession>A0A5B6VPE6</accession>
<sequence>MEDSAKTKSIEAIYSGIAIPTIPNLPRLSPSKTDVDIMIPNHGYHDTLNERRQKMIAGYITSRLIILVLILSPDARMLAVVCMTRIDNKIVPFKSKPKRILTHATRGQLLRGAPLSPTNPTFAESPIDDPRREKPPFERSMEQYMLRDYTMPNLEAIRGNINCGNNFEISLAMIQMIQGNLQFRGLMNEDLNQHLMHFLILCDNFKYNGVSDDAIRIRLFFFSVTGDAFIWLDLQPVDSINTWDKLVSRFLVKYSPMSKTMKLRMDITNFCYLEGESFYEAWECFKLMLHKCPYHGLQDCLQLQTFYR</sequence>